<dbReference type="Gramene" id="PNT73608">
    <property type="protein sequence ID" value="PNT73608"/>
    <property type="gene ID" value="BRADI_2g60901v3"/>
</dbReference>
<name>A0A2K2DH43_BRADI</name>
<dbReference type="EMBL" id="CM000881">
    <property type="protein sequence ID" value="PNT73608.1"/>
    <property type="molecule type" value="Genomic_DNA"/>
</dbReference>
<organism evidence="2">
    <name type="scientific">Brachypodium distachyon</name>
    <name type="common">Purple false brome</name>
    <name type="synonym">Trachynia distachya</name>
    <dbReference type="NCBI Taxonomy" id="15368"/>
    <lineage>
        <taxon>Eukaryota</taxon>
        <taxon>Viridiplantae</taxon>
        <taxon>Streptophyta</taxon>
        <taxon>Embryophyta</taxon>
        <taxon>Tracheophyta</taxon>
        <taxon>Spermatophyta</taxon>
        <taxon>Magnoliopsida</taxon>
        <taxon>Liliopsida</taxon>
        <taxon>Poales</taxon>
        <taxon>Poaceae</taxon>
        <taxon>BOP clade</taxon>
        <taxon>Pooideae</taxon>
        <taxon>Stipodae</taxon>
        <taxon>Brachypodieae</taxon>
        <taxon>Brachypodium</taxon>
    </lineage>
</organism>
<reference evidence="2" key="2">
    <citation type="submission" date="2017-06" db="EMBL/GenBank/DDBJ databases">
        <title>WGS assembly of Brachypodium distachyon.</title>
        <authorList>
            <consortium name="The International Brachypodium Initiative"/>
            <person name="Lucas S."/>
            <person name="Harmon-Smith M."/>
            <person name="Lail K."/>
            <person name="Tice H."/>
            <person name="Grimwood J."/>
            <person name="Bruce D."/>
            <person name="Barry K."/>
            <person name="Shu S."/>
            <person name="Lindquist E."/>
            <person name="Wang M."/>
            <person name="Pitluck S."/>
            <person name="Vogel J.P."/>
            <person name="Garvin D.F."/>
            <person name="Mockler T.C."/>
            <person name="Schmutz J."/>
            <person name="Rokhsar D."/>
            <person name="Bevan M.W."/>
        </authorList>
    </citation>
    <scope>NUCLEOTIDE SEQUENCE</scope>
    <source>
        <strain evidence="2">Bd21</strain>
    </source>
</reference>
<evidence type="ECO:0000313" key="2">
    <source>
        <dbReference type="EMBL" id="PNT73608.1"/>
    </source>
</evidence>
<dbReference type="InterPro" id="IPR026960">
    <property type="entry name" value="RVT-Znf"/>
</dbReference>
<dbReference type="AlphaFoldDB" id="A0A2K2DH43"/>
<protein>
    <recommendedName>
        <fullName evidence="1">Reverse transcriptase zinc-binding domain-containing protein</fullName>
    </recommendedName>
</protein>
<feature type="domain" description="Reverse transcriptase zinc-binding" evidence="1">
    <location>
        <begin position="9"/>
        <end position="50"/>
    </location>
</feature>
<dbReference type="EnsemblPlants" id="PNT73608">
    <property type="protein sequence ID" value="PNT73608"/>
    <property type="gene ID" value="BRADI_2g60901v3"/>
</dbReference>
<sequence length="166" mass="19034">MSVLHVVGCWTADRLARHGMPHPARCPMCDQGTETIDHLLLGCVFARQVWNVVLTDWGRPDWLPLVDASLADWWTSLVVQNKKKQRNLNTVITLVCWCIWRHRNSVVFDVATPSVARVQHWIRSESVAWRRAGLFHRVNFSFPSVDTVAFEWSVLESPFSLLPSGM</sequence>
<dbReference type="InParanoid" id="A0A2K2DH43"/>
<proteinExistence type="predicted"/>
<accession>A0A2K2DH43</accession>
<evidence type="ECO:0000313" key="4">
    <source>
        <dbReference type="Proteomes" id="UP000008810"/>
    </source>
</evidence>
<reference evidence="3" key="3">
    <citation type="submission" date="2018-08" db="UniProtKB">
        <authorList>
            <consortium name="EnsemblPlants"/>
        </authorList>
    </citation>
    <scope>IDENTIFICATION</scope>
    <source>
        <strain evidence="3">cv. Bd21</strain>
    </source>
</reference>
<dbReference type="Pfam" id="PF13966">
    <property type="entry name" value="zf-RVT"/>
    <property type="match status" value="1"/>
</dbReference>
<evidence type="ECO:0000259" key="1">
    <source>
        <dbReference type="Pfam" id="PF13966"/>
    </source>
</evidence>
<dbReference type="Proteomes" id="UP000008810">
    <property type="component" value="Chromosome 2"/>
</dbReference>
<evidence type="ECO:0000313" key="3">
    <source>
        <dbReference type="EnsemblPlants" id="PNT73608"/>
    </source>
</evidence>
<reference evidence="2 3" key="1">
    <citation type="journal article" date="2010" name="Nature">
        <title>Genome sequencing and analysis of the model grass Brachypodium distachyon.</title>
        <authorList>
            <consortium name="International Brachypodium Initiative"/>
        </authorList>
    </citation>
    <scope>NUCLEOTIDE SEQUENCE [LARGE SCALE GENOMIC DNA]</scope>
    <source>
        <strain evidence="2 3">Bd21</strain>
    </source>
</reference>
<gene>
    <name evidence="2" type="ORF">BRADI_2g60901v3</name>
</gene>
<dbReference type="OrthoDB" id="684036at2759"/>
<keyword evidence="4" id="KW-1185">Reference proteome</keyword>